<evidence type="ECO:0000313" key="2">
    <source>
        <dbReference type="Proteomes" id="UP001060085"/>
    </source>
</evidence>
<dbReference type="EMBL" id="CM044705">
    <property type="protein sequence ID" value="KAI5664607.1"/>
    <property type="molecule type" value="Genomic_DNA"/>
</dbReference>
<organism evidence="1 2">
    <name type="scientific">Catharanthus roseus</name>
    <name type="common">Madagascar periwinkle</name>
    <name type="synonym">Vinca rosea</name>
    <dbReference type="NCBI Taxonomy" id="4058"/>
    <lineage>
        <taxon>Eukaryota</taxon>
        <taxon>Viridiplantae</taxon>
        <taxon>Streptophyta</taxon>
        <taxon>Embryophyta</taxon>
        <taxon>Tracheophyta</taxon>
        <taxon>Spermatophyta</taxon>
        <taxon>Magnoliopsida</taxon>
        <taxon>eudicotyledons</taxon>
        <taxon>Gunneridae</taxon>
        <taxon>Pentapetalae</taxon>
        <taxon>asterids</taxon>
        <taxon>lamiids</taxon>
        <taxon>Gentianales</taxon>
        <taxon>Apocynaceae</taxon>
        <taxon>Rauvolfioideae</taxon>
        <taxon>Vinceae</taxon>
        <taxon>Catharanthinae</taxon>
        <taxon>Catharanthus</taxon>
    </lineage>
</organism>
<name>A0ACC0AX80_CATRO</name>
<keyword evidence="2" id="KW-1185">Reference proteome</keyword>
<proteinExistence type="predicted"/>
<comment type="caution">
    <text evidence="1">The sequence shown here is derived from an EMBL/GenBank/DDBJ whole genome shotgun (WGS) entry which is preliminary data.</text>
</comment>
<gene>
    <name evidence="1" type="ORF">M9H77_23930</name>
</gene>
<dbReference type="Proteomes" id="UP001060085">
    <property type="component" value="Linkage Group LG05"/>
</dbReference>
<accession>A0ACC0AX80</accession>
<protein>
    <submittedName>
        <fullName evidence="1">Uncharacterized protein</fullName>
    </submittedName>
</protein>
<sequence>MLNCKEHLSKSPRVQSDKIRLTTRAWNKAMYILAICHNCTIFHSFINIVAATIKAYRIFNHACCNLPEYSIDKTYELQMEVATKLDKISLWFNNPKVNVQVFFAGPVE</sequence>
<reference evidence="2" key="1">
    <citation type="journal article" date="2023" name="Nat. Plants">
        <title>Single-cell RNA sequencing provides a high-resolution roadmap for understanding the multicellular compartmentation of specialized metabolism.</title>
        <authorList>
            <person name="Sun S."/>
            <person name="Shen X."/>
            <person name="Li Y."/>
            <person name="Li Y."/>
            <person name="Wang S."/>
            <person name="Li R."/>
            <person name="Zhang H."/>
            <person name="Shen G."/>
            <person name="Guo B."/>
            <person name="Wei J."/>
            <person name="Xu J."/>
            <person name="St-Pierre B."/>
            <person name="Chen S."/>
            <person name="Sun C."/>
        </authorList>
    </citation>
    <scope>NUCLEOTIDE SEQUENCE [LARGE SCALE GENOMIC DNA]</scope>
</reference>
<evidence type="ECO:0000313" key="1">
    <source>
        <dbReference type="EMBL" id="KAI5664607.1"/>
    </source>
</evidence>